<evidence type="ECO:0000256" key="15">
    <source>
        <dbReference type="HAMAP-Rule" id="MF_01113"/>
    </source>
</evidence>
<evidence type="ECO:0000256" key="9">
    <source>
        <dbReference type="ARBA" id="ARBA00022763"/>
    </source>
</evidence>
<evidence type="ECO:0000256" key="11">
    <source>
        <dbReference type="ARBA" id="ARBA00022932"/>
    </source>
</evidence>
<dbReference type="GO" id="GO:0042276">
    <property type="term" value="P:error-prone translesion synthesis"/>
    <property type="evidence" value="ECO:0007669"/>
    <property type="project" value="TreeGrafter"/>
</dbReference>
<keyword evidence="7 15" id="KW-0235">DNA replication</keyword>
<dbReference type="GO" id="GO:0009432">
    <property type="term" value="P:SOS response"/>
    <property type="evidence" value="ECO:0007669"/>
    <property type="project" value="TreeGrafter"/>
</dbReference>
<dbReference type="InterPro" id="IPR043128">
    <property type="entry name" value="Rev_trsase/Diguanyl_cyclase"/>
</dbReference>
<feature type="binding site" evidence="15">
    <location>
        <position position="11"/>
    </location>
    <ligand>
        <name>Mg(2+)</name>
        <dbReference type="ChEBI" id="CHEBI:18420"/>
    </ligand>
</feature>
<comment type="subunit">
    <text evidence="15">Monomer.</text>
</comment>
<keyword evidence="11 15" id="KW-0239">DNA-directed DNA polymerase</keyword>
<dbReference type="InterPro" id="IPR050116">
    <property type="entry name" value="DNA_polymerase-Y"/>
</dbReference>
<comment type="catalytic activity">
    <reaction evidence="14 15">
        <text>DNA(n) + a 2'-deoxyribonucleoside 5'-triphosphate = DNA(n+1) + diphosphate</text>
        <dbReference type="Rhea" id="RHEA:22508"/>
        <dbReference type="Rhea" id="RHEA-COMP:17339"/>
        <dbReference type="Rhea" id="RHEA-COMP:17340"/>
        <dbReference type="ChEBI" id="CHEBI:33019"/>
        <dbReference type="ChEBI" id="CHEBI:61560"/>
        <dbReference type="ChEBI" id="CHEBI:173112"/>
        <dbReference type="EC" id="2.7.7.7"/>
    </reaction>
</comment>
<keyword evidence="13 15" id="KW-0234">DNA repair</keyword>
<dbReference type="Gene3D" id="1.10.150.20">
    <property type="entry name" value="5' to 3' exonuclease, C-terminal subdomain"/>
    <property type="match status" value="1"/>
</dbReference>
<evidence type="ECO:0000256" key="4">
    <source>
        <dbReference type="ARBA" id="ARBA00022490"/>
    </source>
</evidence>
<dbReference type="GO" id="GO:0003684">
    <property type="term" value="F:damaged DNA binding"/>
    <property type="evidence" value="ECO:0007669"/>
    <property type="project" value="InterPro"/>
</dbReference>
<keyword evidence="12 15" id="KW-0238">DNA-binding</keyword>
<comment type="caution">
    <text evidence="17">The sequence shown here is derived from an EMBL/GenBank/DDBJ whole genome shotgun (WGS) entry which is preliminary data.</text>
</comment>
<keyword evidence="10 15" id="KW-0460">Magnesium</keyword>
<dbReference type="GO" id="GO:0006281">
    <property type="term" value="P:DNA repair"/>
    <property type="evidence" value="ECO:0007669"/>
    <property type="project" value="UniProtKB-UniRule"/>
</dbReference>
<sequence length="423" mass="47386">MSGERLIFHIDVNSAFLSWESVYRLSQDPDALDLRTVPSAVGGDQKTRHGIILAKSTPAKRYGVTTGEPVAQALRKCPELILVPSRFELYVESSRKLIRLLEEYTPDIEKFSIDEAFLDMTGTIHLFGDPVQTADAIRNRIRDELGFTVNIGIAPNKLLAKMASDFEKPNKTHTLFSWEIPSKLWPLPIRELFFVGGSAQKKMERIGIRTIGDLAAADLDILKSHLGEKYAVQIHQYANGIDNDPVESRAAANKGYGNSVTLSRDVSDTDTACQVLLSLAETVGARLRADHVLCNSVCVELKDWQFHVQSHQAPLPYPTDSTSVIYEKACSLLKEFWDLTPVRLIGLRTGKISDHQYVQMSLFEDERSEKLKNLDKAVDSIRNRFGTDSIKRASFLQKDSIVDHASGKHKHLNPKNSHFQGDD</sequence>
<reference evidence="17" key="1">
    <citation type="journal article" date="2021" name="PeerJ">
        <title>Extensive microbial diversity within the chicken gut microbiome revealed by metagenomics and culture.</title>
        <authorList>
            <person name="Gilroy R."/>
            <person name="Ravi A."/>
            <person name="Getino M."/>
            <person name="Pursley I."/>
            <person name="Horton D.L."/>
            <person name="Alikhan N.F."/>
            <person name="Baker D."/>
            <person name="Gharbi K."/>
            <person name="Hall N."/>
            <person name="Watson M."/>
            <person name="Adriaenssens E.M."/>
            <person name="Foster-Nyarko E."/>
            <person name="Jarju S."/>
            <person name="Secka A."/>
            <person name="Antonio M."/>
            <person name="Oren A."/>
            <person name="Chaudhuri R.R."/>
            <person name="La Ragione R."/>
            <person name="Hildebrand F."/>
            <person name="Pallen M.J."/>
        </authorList>
    </citation>
    <scope>NUCLEOTIDE SEQUENCE</scope>
    <source>
        <strain evidence="17">CHK178-16964</strain>
    </source>
</reference>
<dbReference type="Proteomes" id="UP000823900">
    <property type="component" value="Unassembled WGS sequence"/>
</dbReference>
<dbReference type="Gene3D" id="3.30.1490.100">
    <property type="entry name" value="DNA polymerase, Y-family, little finger domain"/>
    <property type="match status" value="1"/>
</dbReference>
<dbReference type="EMBL" id="DWZA01000087">
    <property type="protein sequence ID" value="HJA71832.1"/>
    <property type="molecule type" value="Genomic_DNA"/>
</dbReference>
<keyword evidence="4 15" id="KW-0963">Cytoplasm</keyword>
<dbReference type="InterPro" id="IPR053848">
    <property type="entry name" value="IMS_HHH_1"/>
</dbReference>
<dbReference type="InterPro" id="IPR001126">
    <property type="entry name" value="UmuC"/>
</dbReference>
<dbReference type="InterPro" id="IPR036775">
    <property type="entry name" value="DNA_pol_Y-fam_lit_finger_sf"/>
</dbReference>
<name>A0A9D2HJ63_9FIRM</name>
<evidence type="ECO:0000256" key="13">
    <source>
        <dbReference type="ARBA" id="ARBA00023204"/>
    </source>
</evidence>
<comment type="cofactor">
    <cofactor evidence="15">
        <name>Mg(2+)</name>
        <dbReference type="ChEBI" id="CHEBI:18420"/>
    </cofactor>
    <text evidence="15">Binds 2 magnesium ions per subunit.</text>
</comment>
<keyword evidence="3 15" id="KW-0515">Mutator protein</keyword>
<dbReference type="InterPro" id="IPR022880">
    <property type="entry name" value="DNApol_IV"/>
</dbReference>
<evidence type="ECO:0000256" key="1">
    <source>
        <dbReference type="ARBA" id="ARBA00004496"/>
    </source>
</evidence>
<dbReference type="InterPro" id="IPR017961">
    <property type="entry name" value="DNA_pol_Y-fam_little_finger"/>
</dbReference>
<keyword evidence="8 15" id="KW-0479">Metal-binding</keyword>
<dbReference type="Pfam" id="PF00817">
    <property type="entry name" value="IMS"/>
    <property type="match status" value="1"/>
</dbReference>
<dbReference type="InterPro" id="IPR043502">
    <property type="entry name" value="DNA/RNA_pol_sf"/>
</dbReference>
<evidence type="ECO:0000313" key="18">
    <source>
        <dbReference type="Proteomes" id="UP000823900"/>
    </source>
</evidence>
<feature type="domain" description="UmuC" evidence="16">
    <location>
        <begin position="7"/>
        <end position="196"/>
    </location>
</feature>
<dbReference type="SUPFAM" id="SSF56672">
    <property type="entry name" value="DNA/RNA polymerases"/>
    <property type="match status" value="1"/>
</dbReference>
<evidence type="ECO:0000256" key="8">
    <source>
        <dbReference type="ARBA" id="ARBA00022723"/>
    </source>
</evidence>
<keyword evidence="9 15" id="KW-0227">DNA damage</keyword>
<protein>
    <recommendedName>
        <fullName evidence="15">DNA polymerase IV</fullName>
        <shortName evidence="15">Pol IV</shortName>
        <ecNumber evidence="15">2.7.7.7</ecNumber>
    </recommendedName>
</protein>
<dbReference type="AlphaFoldDB" id="A0A9D2HJ63"/>
<evidence type="ECO:0000256" key="3">
    <source>
        <dbReference type="ARBA" id="ARBA00022457"/>
    </source>
</evidence>
<comment type="similarity">
    <text evidence="2 15">Belongs to the DNA polymerase type-Y family.</text>
</comment>
<dbReference type="EC" id="2.7.7.7" evidence="15"/>
<dbReference type="Gene3D" id="3.30.70.270">
    <property type="match status" value="1"/>
</dbReference>
<gene>
    <name evidence="15" type="primary">dinB</name>
    <name evidence="17" type="ORF">IAA07_09710</name>
</gene>
<dbReference type="GO" id="GO:0006261">
    <property type="term" value="P:DNA-templated DNA replication"/>
    <property type="evidence" value="ECO:0007669"/>
    <property type="project" value="UniProtKB-UniRule"/>
</dbReference>
<dbReference type="GO" id="GO:0005829">
    <property type="term" value="C:cytosol"/>
    <property type="evidence" value="ECO:0007669"/>
    <property type="project" value="TreeGrafter"/>
</dbReference>
<proteinExistence type="inferred from homology"/>
<feature type="active site" evidence="15">
    <location>
        <position position="115"/>
    </location>
</feature>
<dbReference type="Pfam" id="PF11799">
    <property type="entry name" value="IMS_C"/>
    <property type="match status" value="1"/>
</dbReference>
<dbReference type="HAMAP" id="MF_01113">
    <property type="entry name" value="DNApol_IV"/>
    <property type="match status" value="1"/>
</dbReference>
<evidence type="ECO:0000313" key="17">
    <source>
        <dbReference type="EMBL" id="HJA71832.1"/>
    </source>
</evidence>
<reference evidence="17" key="2">
    <citation type="submission" date="2021-04" db="EMBL/GenBank/DDBJ databases">
        <authorList>
            <person name="Gilroy R."/>
        </authorList>
    </citation>
    <scope>NUCLEOTIDE SEQUENCE</scope>
    <source>
        <strain evidence="17">CHK178-16964</strain>
    </source>
</reference>
<dbReference type="CDD" id="cd03586">
    <property type="entry name" value="PolY_Pol_IV_kappa"/>
    <property type="match status" value="1"/>
</dbReference>
<evidence type="ECO:0000256" key="10">
    <source>
        <dbReference type="ARBA" id="ARBA00022842"/>
    </source>
</evidence>
<keyword evidence="5 15" id="KW-0808">Transferase</keyword>
<evidence type="ECO:0000256" key="5">
    <source>
        <dbReference type="ARBA" id="ARBA00022679"/>
    </source>
</evidence>
<feature type="binding site" evidence="15">
    <location>
        <position position="114"/>
    </location>
    <ligand>
        <name>Mg(2+)</name>
        <dbReference type="ChEBI" id="CHEBI:18420"/>
    </ligand>
</feature>
<dbReference type="Gene3D" id="3.40.1170.60">
    <property type="match status" value="1"/>
</dbReference>
<dbReference type="Pfam" id="PF21999">
    <property type="entry name" value="IMS_HHH_1"/>
    <property type="match status" value="1"/>
</dbReference>
<accession>A0A9D2HJ63</accession>
<dbReference type="PROSITE" id="PS50173">
    <property type="entry name" value="UMUC"/>
    <property type="match status" value="1"/>
</dbReference>
<comment type="subcellular location">
    <subcellularLocation>
        <location evidence="1 15">Cytoplasm</location>
    </subcellularLocation>
</comment>
<dbReference type="SUPFAM" id="SSF100879">
    <property type="entry name" value="Lesion bypass DNA polymerase (Y-family), little finger domain"/>
    <property type="match status" value="1"/>
</dbReference>
<dbReference type="PANTHER" id="PTHR11076:SF33">
    <property type="entry name" value="DNA POLYMERASE KAPPA"/>
    <property type="match status" value="1"/>
</dbReference>
<evidence type="ECO:0000256" key="2">
    <source>
        <dbReference type="ARBA" id="ARBA00010945"/>
    </source>
</evidence>
<dbReference type="GO" id="GO:0003887">
    <property type="term" value="F:DNA-directed DNA polymerase activity"/>
    <property type="evidence" value="ECO:0007669"/>
    <property type="project" value="UniProtKB-UniRule"/>
</dbReference>
<evidence type="ECO:0000256" key="14">
    <source>
        <dbReference type="ARBA" id="ARBA00049244"/>
    </source>
</evidence>
<evidence type="ECO:0000256" key="7">
    <source>
        <dbReference type="ARBA" id="ARBA00022705"/>
    </source>
</evidence>
<dbReference type="PANTHER" id="PTHR11076">
    <property type="entry name" value="DNA REPAIR POLYMERASE UMUC / TRANSFERASE FAMILY MEMBER"/>
    <property type="match status" value="1"/>
</dbReference>
<feature type="site" description="Substrate discrimination" evidence="15">
    <location>
        <position position="16"/>
    </location>
</feature>
<evidence type="ECO:0000256" key="6">
    <source>
        <dbReference type="ARBA" id="ARBA00022695"/>
    </source>
</evidence>
<evidence type="ECO:0000256" key="12">
    <source>
        <dbReference type="ARBA" id="ARBA00023125"/>
    </source>
</evidence>
<evidence type="ECO:0000259" key="16">
    <source>
        <dbReference type="PROSITE" id="PS50173"/>
    </source>
</evidence>
<comment type="function">
    <text evidence="15">Poorly processive, error-prone DNA polymerase involved in untargeted mutagenesis. Copies undamaged DNA at stalled replication forks, which arise in vivo from mismatched or misaligned primer ends. These misaligned primers can be extended by PolIV. Exhibits no 3'-5' exonuclease (proofreading) activity. May be involved in translesional synthesis, in conjunction with the beta clamp from PolIII.</text>
</comment>
<keyword evidence="6 15" id="KW-0548">Nucleotidyltransferase</keyword>
<dbReference type="GO" id="GO:0000287">
    <property type="term" value="F:magnesium ion binding"/>
    <property type="evidence" value="ECO:0007669"/>
    <property type="project" value="UniProtKB-UniRule"/>
</dbReference>
<organism evidence="17 18">
    <name type="scientific">Candidatus Lachnoclostridium stercoravium</name>
    <dbReference type="NCBI Taxonomy" id="2838633"/>
    <lineage>
        <taxon>Bacteria</taxon>
        <taxon>Bacillati</taxon>
        <taxon>Bacillota</taxon>
        <taxon>Clostridia</taxon>
        <taxon>Lachnospirales</taxon>
        <taxon>Lachnospiraceae</taxon>
    </lineage>
</organism>